<evidence type="ECO:0000256" key="2">
    <source>
        <dbReference type="SAM" id="Phobius"/>
    </source>
</evidence>
<feature type="region of interest" description="Disordered" evidence="1">
    <location>
        <begin position="59"/>
        <end position="79"/>
    </location>
</feature>
<feature type="transmembrane region" description="Helical" evidence="2">
    <location>
        <begin position="88"/>
        <end position="109"/>
    </location>
</feature>
<dbReference type="PANTHER" id="PTHR39441">
    <property type="entry name" value="DUF2252 DOMAIN-CONTAINING PROTEIN"/>
    <property type="match status" value="1"/>
</dbReference>
<sequence>MSASEKDNRDVMVDEEEVFPPIIPREISFKRPQQSDDDDTSPSELSLLIAPSALTHNDNFSGGPLKPECGPNDSLGSSMSDSRKAFQLAAMIGMLSLGMLFGADFVYIMSMAETESSNMNSHAAMDLSFDDGIWSAKDWTDSLNVSPGGDSSKIESKARKDKAGKKREKYEINDDVSPVNDGEIGWEVETDVDYDDNAGADYYDDAHEASRSMKTPIDDVPKLLITDSESSGNVSVPQAYERCSYVVETFEDLNEGMTDMNFLREKYAAQSVDANVFYRATALLFWKDFASGGWGAEQGKSINLDDLVLLKDAKYDDGSPMSLKSTWTWITGDQHLSNFGAWRNRGGDVVFSVNDFDEAAIFDFHIDVLRVAVSICNHGFTNGFVEDDVKDALEAFTYTYVKTTIDYVGGDAELTFELNAQTSTGVMRDFLWDVEREMSLARQMHKFTEVGSDGLRRFSRNDYTRLEDVPPHMERKIRGEITSTRYGASMMHMGWKVRGWDDDFFTVLDVAQRVGSGIGSYGVDRFYVLLKGEDMLIEEDEGVLSSSVILDVKYEPVSAVSRIINGDDFVDRDIKNRDIKSWYKYLFRNEADRAAQAQRRLTSYTDPYVGYLDIDGDSYIVRQRSPYKSSFDVNTLTYPRAFSEFVEQIAIETATAHVRGTVAKSPGQFKHVIKLLLAGDRNRRRWSDLIAKIALSYHNQVNLDFHCFKEYTKKAFPSTSE</sequence>
<dbReference type="Pfam" id="PF10009">
    <property type="entry name" value="DUF2252"/>
    <property type="match status" value="1"/>
</dbReference>
<accession>A0ABD3NRI4</accession>
<dbReference type="PANTHER" id="PTHR39441:SF1">
    <property type="entry name" value="DUF2252 DOMAIN-CONTAINING PROTEIN"/>
    <property type="match status" value="1"/>
</dbReference>
<dbReference type="AlphaFoldDB" id="A0ABD3NRI4"/>
<dbReference type="EMBL" id="JALLAZ020001242">
    <property type="protein sequence ID" value="KAL3778083.1"/>
    <property type="molecule type" value="Genomic_DNA"/>
</dbReference>
<evidence type="ECO:0000313" key="4">
    <source>
        <dbReference type="Proteomes" id="UP001530315"/>
    </source>
</evidence>
<comment type="caution">
    <text evidence="3">The sequence shown here is derived from an EMBL/GenBank/DDBJ whole genome shotgun (WGS) entry which is preliminary data.</text>
</comment>
<dbReference type="Proteomes" id="UP001530315">
    <property type="component" value="Unassembled WGS sequence"/>
</dbReference>
<keyword evidence="4" id="KW-1185">Reference proteome</keyword>
<dbReference type="InterPro" id="IPR018721">
    <property type="entry name" value="DUF2252"/>
</dbReference>
<evidence type="ECO:0000313" key="3">
    <source>
        <dbReference type="EMBL" id="KAL3778083.1"/>
    </source>
</evidence>
<proteinExistence type="predicted"/>
<feature type="compositionally biased region" description="Basic and acidic residues" evidence="1">
    <location>
        <begin position="1"/>
        <end position="12"/>
    </location>
</feature>
<protein>
    <submittedName>
        <fullName evidence="3">Uncharacterized protein</fullName>
    </submittedName>
</protein>
<feature type="region of interest" description="Disordered" evidence="1">
    <location>
        <begin position="145"/>
        <end position="169"/>
    </location>
</feature>
<keyword evidence="2" id="KW-1133">Transmembrane helix</keyword>
<keyword evidence="2" id="KW-0472">Membrane</keyword>
<reference evidence="3 4" key="1">
    <citation type="submission" date="2024-10" db="EMBL/GenBank/DDBJ databases">
        <title>Updated reference genomes for cyclostephanoid diatoms.</title>
        <authorList>
            <person name="Roberts W.R."/>
            <person name="Alverson A.J."/>
        </authorList>
    </citation>
    <scope>NUCLEOTIDE SEQUENCE [LARGE SCALE GENOMIC DNA]</scope>
    <source>
        <strain evidence="3 4">AJA276-08</strain>
    </source>
</reference>
<name>A0ABD3NRI4_9STRA</name>
<organism evidence="3 4">
    <name type="scientific">Stephanodiscus triporus</name>
    <dbReference type="NCBI Taxonomy" id="2934178"/>
    <lineage>
        <taxon>Eukaryota</taxon>
        <taxon>Sar</taxon>
        <taxon>Stramenopiles</taxon>
        <taxon>Ochrophyta</taxon>
        <taxon>Bacillariophyta</taxon>
        <taxon>Coscinodiscophyceae</taxon>
        <taxon>Thalassiosirophycidae</taxon>
        <taxon>Stephanodiscales</taxon>
        <taxon>Stephanodiscaceae</taxon>
        <taxon>Stephanodiscus</taxon>
    </lineage>
</organism>
<keyword evidence="2" id="KW-0812">Transmembrane</keyword>
<gene>
    <name evidence="3" type="ORF">ACHAW5_005275</name>
</gene>
<evidence type="ECO:0000256" key="1">
    <source>
        <dbReference type="SAM" id="MobiDB-lite"/>
    </source>
</evidence>
<feature type="region of interest" description="Disordered" evidence="1">
    <location>
        <begin position="1"/>
        <end position="44"/>
    </location>
</feature>